<evidence type="ECO:0000313" key="4">
    <source>
        <dbReference type="Proteomes" id="UP000441404"/>
    </source>
</evidence>
<keyword evidence="1" id="KW-0472">Membrane</keyword>
<dbReference type="RefSeq" id="WP_153330216.1">
    <property type="nucleotide sequence ID" value="NZ_WIWI01000065.1"/>
</dbReference>
<reference evidence="4 5" key="1">
    <citation type="submission" date="2019-10" db="EMBL/GenBank/DDBJ databases">
        <title>Evaluation of single-gene subtyping targets for Pseudomonas.</title>
        <authorList>
            <person name="Reichler S.J."/>
            <person name="Orsi R.H."/>
            <person name="Wiedmann M."/>
            <person name="Martin N.H."/>
            <person name="Murphy S.I."/>
        </authorList>
    </citation>
    <scope>NUCLEOTIDE SEQUENCE [LARGE SCALE GENOMIC DNA]</scope>
    <source>
        <strain evidence="3 5">FSL R10-3254</strain>
        <strain evidence="2 4">FSL R10-3257</strain>
    </source>
</reference>
<organism evidence="2 4">
    <name type="scientific">Pseudomonas helleri</name>
    <dbReference type="NCBI Taxonomy" id="1608996"/>
    <lineage>
        <taxon>Bacteria</taxon>
        <taxon>Pseudomonadati</taxon>
        <taxon>Pseudomonadota</taxon>
        <taxon>Gammaproteobacteria</taxon>
        <taxon>Pseudomonadales</taxon>
        <taxon>Pseudomonadaceae</taxon>
        <taxon>Pseudomonas</taxon>
    </lineage>
</organism>
<feature type="transmembrane region" description="Helical" evidence="1">
    <location>
        <begin position="12"/>
        <end position="33"/>
    </location>
</feature>
<protein>
    <submittedName>
        <fullName evidence="2">DUF1275 domain-containing protein</fullName>
    </submittedName>
</protein>
<gene>
    <name evidence="3" type="ORF">GHO39_20705</name>
    <name evidence="2" type="ORF">GHO40_19625</name>
</gene>
<dbReference type="Proteomes" id="UP000441404">
    <property type="component" value="Unassembled WGS sequence"/>
</dbReference>
<sequence>MQDISRQIAPALSFNGGFVDTVGFIALQGLFTAHVTGNFVTLGVSIVQGTSGIIGKLMALPVFALVVGLTHLAASALHRRNLASLHILLAAYVLLLSAFGGLAVWFGPFNDPDSAMALTTGMVGVAAMAIQNTLSRQHLKAAPPTTLMTGNVTQLAIDIFTLLTERDALERARVRTRMAPIAVNLIGFTAGCLSAALLYLAIGLWSLLVPIIAAMWVCLKSHRAATV</sequence>
<dbReference type="PANTHER" id="PTHR37314:SF5">
    <property type="entry name" value="SLR0142 PROTEIN"/>
    <property type="match status" value="1"/>
</dbReference>
<feature type="transmembrane region" description="Helical" evidence="1">
    <location>
        <begin position="85"/>
        <end position="108"/>
    </location>
</feature>
<dbReference type="EMBL" id="WIWI01000065">
    <property type="protein sequence ID" value="MQT91540.1"/>
    <property type="molecule type" value="Genomic_DNA"/>
</dbReference>
<keyword evidence="1" id="KW-1133">Transmembrane helix</keyword>
<dbReference type="InterPro" id="IPR010699">
    <property type="entry name" value="DUF1275"/>
</dbReference>
<evidence type="ECO:0000313" key="2">
    <source>
        <dbReference type="EMBL" id="MQT48916.1"/>
    </source>
</evidence>
<dbReference type="Pfam" id="PF06912">
    <property type="entry name" value="DUF1275"/>
    <property type="match status" value="1"/>
</dbReference>
<evidence type="ECO:0000256" key="1">
    <source>
        <dbReference type="SAM" id="Phobius"/>
    </source>
</evidence>
<comment type="caution">
    <text evidence="2">The sequence shown here is derived from an EMBL/GenBank/DDBJ whole genome shotgun (WGS) entry which is preliminary data.</text>
</comment>
<dbReference type="AlphaFoldDB" id="A0A6A7YC67"/>
<dbReference type="EMBL" id="WIWJ01000040">
    <property type="protein sequence ID" value="MQT48916.1"/>
    <property type="molecule type" value="Genomic_DNA"/>
</dbReference>
<feature type="transmembrane region" description="Helical" evidence="1">
    <location>
        <begin position="53"/>
        <end position="73"/>
    </location>
</feature>
<evidence type="ECO:0000313" key="5">
    <source>
        <dbReference type="Proteomes" id="UP000489190"/>
    </source>
</evidence>
<dbReference type="PANTHER" id="PTHR37314">
    <property type="entry name" value="SLR0142 PROTEIN"/>
    <property type="match status" value="1"/>
</dbReference>
<feature type="transmembrane region" description="Helical" evidence="1">
    <location>
        <begin position="202"/>
        <end position="219"/>
    </location>
</feature>
<dbReference type="Proteomes" id="UP000489190">
    <property type="component" value="Unassembled WGS sequence"/>
</dbReference>
<proteinExistence type="predicted"/>
<keyword evidence="1" id="KW-0812">Transmembrane</keyword>
<accession>A0A6A7YC67</accession>
<evidence type="ECO:0000313" key="3">
    <source>
        <dbReference type="EMBL" id="MQT91540.1"/>
    </source>
</evidence>
<name>A0A6A7YC67_9PSED</name>